<keyword evidence="1" id="KW-0560">Oxidoreductase</keyword>
<gene>
    <name evidence="1" type="ORF">SMD27_00580</name>
</gene>
<dbReference type="PANTHER" id="PTHR20883:SF49">
    <property type="entry name" value="PHYTANOYL-COA DIOXYGENASE"/>
    <property type="match status" value="1"/>
</dbReference>
<dbReference type="GO" id="GO:0051213">
    <property type="term" value="F:dioxygenase activity"/>
    <property type="evidence" value="ECO:0007669"/>
    <property type="project" value="UniProtKB-KW"/>
</dbReference>
<comment type="caution">
    <text evidence="1">The sequence shown here is derived from an EMBL/GenBank/DDBJ whole genome shotgun (WGS) entry which is preliminary data.</text>
</comment>
<dbReference type="EMBL" id="JAXCLW010000001">
    <property type="protein sequence ID" value="MDY0881325.1"/>
    <property type="molecule type" value="Genomic_DNA"/>
</dbReference>
<proteinExistence type="predicted"/>
<dbReference type="PANTHER" id="PTHR20883">
    <property type="entry name" value="PHYTANOYL-COA DIOXYGENASE DOMAIN CONTAINING 1"/>
    <property type="match status" value="1"/>
</dbReference>
<reference evidence="1 2" key="1">
    <citation type="journal article" date="2016" name="Antonie Van Leeuwenhoek">
        <title>Dongia soli sp. nov., isolated from soil from Dokdo, Korea.</title>
        <authorList>
            <person name="Kim D.U."/>
            <person name="Lee H."/>
            <person name="Kim H."/>
            <person name="Kim S.G."/>
            <person name="Ka J.O."/>
        </authorList>
    </citation>
    <scope>NUCLEOTIDE SEQUENCE [LARGE SCALE GENOMIC DNA]</scope>
    <source>
        <strain evidence="1 2">D78</strain>
    </source>
</reference>
<accession>A0ABU5E4Z0</accession>
<dbReference type="Proteomes" id="UP001279642">
    <property type="component" value="Unassembled WGS sequence"/>
</dbReference>
<protein>
    <submittedName>
        <fullName evidence="1">Phytanoyl-CoA dioxygenase family protein</fullName>
    </submittedName>
</protein>
<evidence type="ECO:0000313" key="1">
    <source>
        <dbReference type="EMBL" id="MDY0881325.1"/>
    </source>
</evidence>
<dbReference type="RefSeq" id="WP_320506394.1">
    <property type="nucleotide sequence ID" value="NZ_JAXCLW010000001.1"/>
</dbReference>
<evidence type="ECO:0000313" key="2">
    <source>
        <dbReference type="Proteomes" id="UP001279642"/>
    </source>
</evidence>
<sequence>MIAADIGPDQIAAYQRDGALLLRGVFPDWIDILREGCASNMAAPGPYGAENVRPGEGGGRFFDDYCNWQRIPQFENFMRDSPAGEIAGRLMSSSASQIFHDHLLVKEPGTAKKTPWHQDMPYYCVTGMQTASYWIPLDPVTEANTLRLVLGSHLWPKLVRPKRWAGGEDFYANDEDFMDMPDVESGAFDILAPAMELGDAIIFNYRTVHGAAGNTGTGRRRAFSARFLGDDAVYIQRPGRTSPPFPGIDQRDGEKLREDWFPTVWRSSNAVDA</sequence>
<dbReference type="Pfam" id="PF05721">
    <property type="entry name" value="PhyH"/>
    <property type="match status" value="1"/>
</dbReference>
<organism evidence="1 2">
    <name type="scientific">Dongia soli</name>
    <dbReference type="NCBI Taxonomy" id="600628"/>
    <lineage>
        <taxon>Bacteria</taxon>
        <taxon>Pseudomonadati</taxon>
        <taxon>Pseudomonadota</taxon>
        <taxon>Alphaproteobacteria</taxon>
        <taxon>Rhodospirillales</taxon>
        <taxon>Dongiaceae</taxon>
        <taxon>Dongia</taxon>
    </lineage>
</organism>
<dbReference type="SUPFAM" id="SSF51197">
    <property type="entry name" value="Clavaminate synthase-like"/>
    <property type="match status" value="1"/>
</dbReference>
<name>A0ABU5E4Z0_9PROT</name>
<keyword evidence="2" id="KW-1185">Reference proteome</keyword>
<dbReference type="Gene3D" id="2.60.120.620">
    <property type="entry name" value="q2cbj1_9rhob like domain"/>
    <property type="match status" value="1"/>
</dbReference>
<dbReference type="InterPro" id="IPR008775">
    <property type="entry name" value="Phytyl_CoA_dOase-like"/>
</dbReference>
<keyword evidence="1" id="KW-0223">Dioxygenase</keyword>